<accession>A0ABC8M8D7</accession>
<protein>
    <submittedName>
        <fullName evidence="1">Uncharacterized protein</fullName>
    </submittedName>
</protein>
<keyword evidence="2" id="KW-1185">Reference proteome</keyword>
<proteinExistence type="predicted"/>
<sequence>MFPGGGDFFSTIIVGLGYREAVASSAPLSALIPGGGDFFSITSVGLVSSGLSRSCRSTNLVFIFYSASRSNIWCRFLVSFCSGSDCAVYGASAGLKSEEEGGVR</sequence>
<dbReference type="Proteomes" id="UP001642260">
    <property type="component" value="Unassembled WGS sequence"/>
</dbReference>
<organism evidence="1 2">
    <name type="scientific">Eruca vesicaria subsp. sativa</name>
    <name type="common">Garden rocket</name>
    <name type="synonym">Eruca sativa</name>
    <dbReference type="NCBI Taxonomy" id="29727"/>
    <lineage>
        <taxon>Eukaryota</taxon>
        <taxon>Viridiplantae</taxon>
        <taxon>Streptophyta</taxon>
        <taxon>Embryophyta</taxon>
        <taxon>Tracheophyta</taxon>
        <taxon>Spermatophyta</taxon>
        <taxon>Magnoliopsida</taxon>
        <taxon>eudicotyledons</taxon>
        <taxon>Gunneridae</taxon>
        <taxon>Pentapetalae</taxon>
        <taxon>rosids</taxon>
        <taxon>malvids</taxon>
        <taxon>Brassicales</taxon>
        <taxon>Brassicaceae</taxon>
        <taxon>Brassiceae</taxon>
        <taxon>Eruca</taxon>
    </lineage>
</organism>
<dbReference type="EMBL" id="CAKOAT010964042">
    <property type="protein sequence ID" value="CAH8391758.1"/>
    <property type="molecule type" value="Genomic_DNA"/>
</dbReference>
<name>A0ABC8M8D7_ERUVS</name>
<reference evidence="1 2" key="1">
    <citation type="submission" date="2022-03" db="EMBL/GenBank/DDBJ databases">
        <authorList>
            <person name="Macdonald S."/>
            <person name="Ahmed S."/>
            <person name="Newling K."/>
        </authorList>
    </citation>
    <scope>NUCLEOTIDE SEQUENCE [LARGE SCALE GENOMIC DNA]</scope>
</reference>
<evidence type="ECO:0000313" key="1">
    <source>
        <dbReference type="EMBL" id="CAH8391758.1"/>
    </source>
</evidence>
<gene>
    <name evidence="1" type="ORF">ERUC_LOCUS44241</name>
</gene>
<dbReference type="AlphaFoldDB" id="A0ABC8M8D7"/>
<evidence type="ECO:0000313" key="2">
    <source>
        <dbReference type="Proteomes" id="UP001642260"/>
    </source>
</evidence>
<comment type="caution">
    <text evidence="1">The sequence shown here is derived from an EMBL/GenBank/DDBJ whole genome shotgun (WGS) entry which is preliminary data.</text>
</comment>